<evidence type="ECO:0000313" key="5">
    <source>
        <dbReference type="EMBL" id="KAL3687698.1"/>
    </source>
</evidence>
<feature type="domain" description="Disease resistance R13L4/SHOC-2-like LRR" evidence="4">
    <location>
        <begin position="1100"/>
        <end position="1245"/>
    </location>
</feature>
<sequence length="1301" mass="146645">MYLLGESLVRSLVVLEGVGRTCPFVLVGHCLGGMVLKKILFFAESFANEERSCRSVSRAYQTFLEHVKGAFFLSTPHLGSDVPIQSMVHRGGPLLENLKLLGTESARINAEFVKLRNRYKWRTFGVFPANQTAATKLLPYLADTAEEYTGWESVPEYISIVEEASARADMDEFSVISGVDHFTISRSSTSFAYLISFLRKIKEEEEEYASQLQRSFGLHTKILDLDDRVGDVIKALQLEDAEPLRLALVGIDGIGKSTLAKQVVNVIRHQFEYICHVELEGVDRSRRIKQLEGQVAENLCYPNGRRVGIDKGKQPWFLIRGKKVLMIIDDVDSEDEISEFLTHNWCGEGSRLIITSSRQDWSELIVHQVRSLSEEASYQLLVTYLDETVLRFIPRELMLKVVDECDGLPLLLEIIGKYLRNKRDKNIWSGAVKRLQTEDSIDGRSGGNVLWRKLHVSFQSLAELEKSIFLDLATFDFFPPEGRPYDLQIFKNAWGANSDREVVEVALVNLEERSFLFLEAENHPKAILSKCHFRIHKQLRHMGRRISRPEKQNPEDCRWISQLSDLESLLINCKASRPKTEVLSIGMENKKTVHAGSESQSQNIGLPVKWTCMSHFMALRLLRISNMHFTASDELKFPPNLALLHMENCTRIPRKENRWLPFRRVSSWPLGDEDIEKLGTLCVLIIENCSFVQLPQNFHMLRNLEVLLMHCGEIPMGPLPKNMGFLPALKQLLLNVPVKRLPSSLLRLPALQSWELSGEDLQAWPTPLTYVDPNSHLKFLKELRLKDLPSLVELPDTFGGLASLEDLTMEGCSALKKLPEGFGALSKLTRLSIQDCSRLEMLCESFSSLSQLRRLTLASLPKLKTLPVTMGNLSSLEDVMFDGCNAVKVLPENFGSLQSILYLKILNCNELRCLPKSLEQLKSLQYLRVGCCSKFSYSPHSLLHLTSVTRIDIFDTARYKDDGVDENERELPESLKQISSLCTLNLDDSQKLPVSVELSSPLKELDSHSSARFAGAVDSASCLRGLKLLGSQAYGDMSGAHRSLVQSSSSTSSRVEEYTKSAGKPGVGESGSVGRLSDLSDLELSDCKLTASFMRRLGPLRELRLERCRVTDILETTMLYTGMTYLRITDCQTFTTLPNSLGNLTLLTDLTLGDCHDLVSLPETIGQLTSLRTLEITRCRKLKCLPESLGQLRNLHEMAIQDCRSMSTLPDFLRHMGWLKTLDILCQSFSSLLNPFENLITLTKLNLVDCQDLISIPDSIGKDRKLLQIDMSSGIHKAIDIFTPFRDIKLFRIDLSASISG</sequence>
<feature type="domain" description="NB-ARC" evidence="3">
    <location>
        <begin position="227"/>
        <end position="383"/>
    </location>
</feature>
<evidence type="ECO:0000256" key="2">
    <source>
        <dbReference type="SAM" id="MobiDB-lite"/>
    </source>
</evidence>
<keyword evidence="6" id="KW-1185">Reference proteome</keyword>
<dbReference type="SUPFAM" id="SSF53474">
    <property type="entry name" value="alpha/beta-Hydrolases"/>
    <property type="match status" value="1"/>
</dbReference>
<keyword evidence="1" id="KW-0677">Repeat</keyword>
<evidence type="ECO:0000313" key="6">
    <source>
        <dbReference type="Proteomes" id="UP001633002"/>
    </source>
</evidence>
<protein>
    <recommendedName>
        <fullName evidence="7">NB-ARC domain-containing protein</fullName>
    </recommendedName>
</protein>
<dbReference type="Gene3D" id="1.10.8.430">
    <property type="entry name" value="Helical domain of apoptotic protease-activating factors"/>
    <property type="match status" value="1"/>
</dbReference>
<accession>A0ABD3H8T2</accession>
<evidence type="ECO:0000259" key="4">
    <source>
        <dbReference type="Pfam" id="PF23598"/>
    </source>
</evidence>
<dbReference type="EMBL" id="JBJQOH010000004">
    <property type="protein sequence ID" value="KAL3687698.1"/>
    <property type="molecule type" value="Genomic_DNA"/>
</dbReference>
<feature type="domain" description="Disease resistance R13L4/SHOC-2-like LRR" evidence="4">
    <location>
        <begin position="844"/>
        <end position="994"/>
    </location>
</feature>
<evidence type="ECO:0000259" key="3">
    <source>
        <dbReference type="Pfam" id="PF00931"/>
    </source>
</evidence>
<dbReference type="Gene3D" id="3.80.10.10">
    <property type="entry name" value="Ribonuclease Inhibitor"/>
    <property type="match status" value="3"/>
</dbReference>
<dbReference type="InterPro" id="IPR042197">
    <property type="entry name" value="Apaf_helical"/>
</dbReference>
<dbReference type="InterPro" id="IPR029058">
    <property type="entry name" value="AB_hydrolase_fold"/>
</dbReference>
<dbReference type="InterPro" id="IPR002182">
    <property type="entry name" value="NB-ARC"/>
</dbReference>
<dbReference type="PANTHER" id="PTHR36766">
    <property type="entry name" value="PLANT BROAD-SPECTRUM MILDEW RESISTANCE PROTEIN RPW8"/>
    <property type="match status" value="1"/>
</dbReference>
<comment type="caution">
    <text evidence="5">The sequence shown here is derived from an EMBL/GenBank/DDBJ whole genome shotgun (WGS) entry which is preliminary data.</text>
</comment>
<gene>
    <name evidence="5" type="ORF">R1sor_014007</name>
</gene>
<dbReference type="PANTHER" id="PTHR36766:SF30">
    <property type="entry name" value="TIR-NBS TYPE DISEASE RESISTANCE PROTEIN-RELATED"/>
    <property type="match status" value="1"/>
</dbReference>
<evidence type="ECO:0008006" key="7">
    <source>
        <dbReference type="Google" id="ProtNLM"/>
    </source>
</evidence>
<dbReference type="SUPFAM" id="SSF52540">
    <property type="entry name" value="P-loop containing nucleoside triphosphate hydrolases"/>
    <property type="match status" value="1"/>
</dbReference>
<proteinExistence type="predicted"/>
<dbReference type="InterPro" id="IPR032675">
    <property type="entry name" value="LRR_dom_sf"/>
</dbReference>
<dbReference type="Proteomes" id="UP001633002">
    <property type="component" value="Unassembled WGS sequence"/>
</dbReference>
<dbReference type="InterPro" id="IPR055414">
    <property type="entry name" value="LRR_R13L4/SHOC2-like"/>
</dbReference>
<dbReference type="Pfam" id="PF00931">
    <property type="entry name" value="NB-ARC"/>
    <property type="match status" value="1"/>
</dbReference>
<organism evidence="5 6">
    <name type="scientific">Riccia sorocarpa</name>
    <dbReference type="NCBI Taxonomy" id="122646"/>
    <lineage>
        <taxon>Eukaryota</taxon>
        <taxon>Viridiplantae</taxon>
        <taxon>Streptophyta</taxon>
        <taxon>Embryophyta</taxon>
        <taxon>Marchantiophyta</taxon>
        <taxon>Marchantiopsida</taxon>
        <taxon>Marchantiidae</taxon>
        <taxon>Marchantiales</taxon>
        <taxon>Ricciaceae</taxon>
        <taxon>Riccia</taxon>
    </lineage>
</organism>
<reference evidence="5 6" key="1">
    <citation type="submission" date="2024-09" db="EMBL/GenBank/DDBJ databases">
        <title>Chromosome-scale assembly of Riccia sorocarpa.</title>
        <authorList>
            <person name="Paukszto L."/>
        </authorList>
    </citation>
    <scope>NUCLEOTIDE SEQUENCE [LARGE SCALE GENOMIC DNA]</scope>
    <source>
        <strain evidence="5">LP-2024</strain>
        <tissue evidence="5">Aerial parts of the thallus</tissue>
    </source>
</reference>
<feature type="region of interest" description="Disordered" evidence="2">
    <location>
        <begin position="1045"/>
        <end position="1071"/>
    </location>
</feature>
<dbReference type="GO" id="GO:0006952">
    <property type="term" value="P:defense response"/>
    <property type="evidence" value="ECO:0007669"/>
    <property type="project" value="UniProtKB-KW"/>
</dbReference>
<dbReference type="Gene3D" id="3.40.50.300">
    <property type="entry name" value="P-loop containing nucleotide triphosphate hydrolases"/>
    <property type="match status" value="1"/>
</dbReference>
<dbReference type="SUPFAM" id="SSF52047">
    <property type="entry name" value="RNI-like"/>
    <property type="match status" value="3"/>
</dbReference>
<dbReference type="Pfam" id="PF23598">
    <property type="entry name" value="LRR_14"/>
    <property type="match status" value="2"/>
</dbReference>
<dbReference type="InterPro" id="IPR027417">
    <property type="entry name" value="P-loop_NTPase"/>
</dbReference>
<evidence type="ECO:0000256" key="1">
    <source>
        <dbReference type="ARBA" id="ARBA00022737"/>
    </source>
</evidence>
<dbReference type="PRINTS" id="PR00364">
    <property type="entry name" value="DISEASERSIST"/>
</dbReference>
<name>A0ABD3H8T2_9MARC</name>